<keyword evidence="1" id="KW-0805">Transcription regulation</keyword>
<keyword evidence="3" id="KW-0804">Transcription</keyword>
<dbReference type="SMART" id="SM00421">
    <property type="entry name" value="HTH_LUXR"/>
    <property type="match status" value="1"/>
</dbReference>
<feature type="domain" description="HTH luxR-type" evidence="4">
    <location>
        <begin position="288"/>
        <end position="353"/>
    </location>
</feature>
<dbReference type="PROSITE" id="PS00622">
    <property type="entry name" value="HTH_LUXR_1"/>
    <property type="match status" value="1"/>
</dbReference>
<dbReference type="SUPFAM" id="SSF46894">
    <property type="entry name" value="C-terminal effector domain of the bipartite response regulators"/>
    <property type="match status" value="1"/>
</dbReference>
<dbReference type="Gene3D" id="1.10.10.10">
    <property type="entry name" value="Winged helix-like DNA-binding domain superfamily/Winged helix DNA-binding domain"/>
    <property type="match status" value="1"/>
</dbReference>
<keyword evidence="2" id="KW-0238">DNA-binding</keyword>
<evidence type="ECO:0000256" key="1">
    <source>
        <dbReference type="ARBA" id="ARBA00023015"/>
    </source>
</evidence>
<dbReference type="Pfam" id="PF00196">
    <property type="entry name" value="GerE"/>
    <property type="match status" value="1"/>
</dbReference>
<dbReference type="Proteomes" id="UP000256253">
    <property type="component" value="Unassembled WGS sequence"/>
</dbReference>
<dbReference type="PROSITE" id="PS50043">
    <property type="entry name" value="HTH_LUXR_2"/>
    <property type="match status" value="1"/>
</dbReference>
<dbReference type="CDD" id="cd06170">
    <property type="entry name" value="LuxR_C_like"/>
    <property type="match status" value="1"/>
</dbReference>
<gene>
    <name evidence="5" type="ORF">DFJ65_1235</name>
</gene>
<dbReference type="PANTHER" id="PTHR44688">
    <property type="entry name" value="DNA-BINDING TRANSCRIPTIONAL ACTIVATOR DEVR_DOSR"/>
    <property type="match status" value="1"/>
</dbReference>
<dbReference type="InterPro" id="IPR000792">
    <property type="entry name" value="Tscrpt_reg_LuxR_C"/>
</dbReference>
<organism evidence="5 6">
    <name type="scientific">Calidifontibacter indicus</name>
    <dbReference type="NCBI Taxonomy" id="419650"/>
    <lineage>
        <taxon>Bacteria</taxon>
        <taxon>Bacillati</taxon>
        <taxon>Actinomycetota</taxon>
        <taxon>Actinomycetes</taxon>
        <taxon>Micrococcales</taxon>
        <taxon>Dermacoccaceae</taxon>
        <taxon>Calidifontibacter</taxon>
    </lineage>
</organism>
<evidence type="ECO:0000256" key="3">
    <source>
        <dbReference type="ARBA" id="ARBA00023163"/>
    </source>
</evidence>
<dbReference type="EMBL" id="QTUA01000001">
    <property type="protein sequence ID" value="REF30237.1"/>
    <property type="molecule type" value="Genomic_DNA"/>
</dbReference>
<dbReference type="InterPro" id="IPR036388">
    <property type="entry name" value="WH-like_DNA-bd_sf"/>
</dbReference>
<evidence type="ECO:0000259" key="4">
    <source>
        <dbReference type="PROSITE" id="PS50043"/>
    </source>
</evidence>
<sequence>MVPALMATRVMRDVDVLSRAGLDLETFLDEAADSIARAIPHSAACQSSLDPSTLLLTGTFKTGRLKGFDEQDHQWGLVEFGTREESSFEALAHAEVPAMAVQLQSPDSRRLAGFLRPVYGFGDELRVIARDGNAAWGGIALHRDVGEPHFTQDDVDLGAALSPLLARGIRSGILTAVVNAPAVIAGPAVIVVDADDQPVMVSEAAEVRLGELMMSPDGVSSAAIVSGLIGAARRYSAGEIDRPPRCRVRGASGTWLVLYATTMQGRDGARGQVAITIDEASPPEIVPLVISAFDLTERERDVVQRVIQGLDTKEIAAAMFLSTYTVQDHLKSVFEKAGVHSRRELIARIFFDQYVPRMNSPLGPDGWFASS</sequence>
<dbReference type="PANTHER" id="PTHR44688:SF16">
    <property type="entry name" value="DNA-BINDING TRANSCRIPTIONAL ACTIVATOR DEVR_DOSR"/>
    <property type="match status" value="1"/>
</dbReference>
<dbReference type="GO" id="GO:0006355">
    <property type="term" value="P:regulation of DNA-templated transcription"/>
    <property type="evidence" value="ECO:0007669"/>
    <property type="project" value="InterPro"/>
</dbReference>
<dbReference type="InterPro" id="IPR016032">
    <property type="entry name" value="Sig_transdc_resp-reg_C-effctor"/>
</dbReference>
<name>A0A3D9ULS7_9MICO</name>
<reference evidence="5 6" key="1">
    <citation type="submission" date="2018-08" db="EMBL/GenBank/DDBJ databases">
        <title>Sequencing the genomes of 1000 actinobacteria strains.</title>
        <authorList>
            <person name="Klenk H.-P."/>
        </authorList>
    </citation>
    <scope>NUCLEOTIDE SEQUENCE [LARGE SCALE GENOMIC DNA]</scope>
    <source>
        <strain evidence="5 6">DSM 22967</strain>
    </source>
</reference>
<accession>A0A3D9ULS7</accession>
<comment type="caution">
    <text evidence="5">The sequence shown here is derived from an EMBL/GenBank/DDBJ whole genome shotgun (WGS) entry which is preliminary data.</text>
</comment>
<proteinExistence type="predicted"/>
<dbReference type="OrthoDB" id="9815744at2"/>
<dbReference type="GO" id="GO:0003677">
    <property type="term" value="F:DNA binding"/>
    <property type="evidence" value="ECO:0007669"/>
    <property type="project" value="UniProtKB-KW"/>
</dbReference>
<dbReference type="RefSeq" id="WP_115922254.1">
    <property type="nucleotide sequence ID" value="NZ_QTUA01000001.1"/>
</dbReference>
<protein>
    <submittedName>
        <fullName evidence="5">Regulatory LuxR family protein</fullName>
    </submittedName>
</protein>
<evidence type="ECO:0000313" key="6">
    <source>
        <dbReference type="Proteomes" id="UP000256253"/>
    </source>
</evidence>
<evidence type="ECO:0000313" key="5">
    <source>
        <dbReference type="EMBL" id="REF30237.1"/>
    </source>
</evidence>
<keyword evidence="6" id="KW-1185">Reference proteome</keyword>
<dbReference type="PRINTS" id="PR00038">
    <property type="entry name" value="HTHLUXR"/>
</dbReference>
<dbReference type="AlphaFoldDB" id="A0A3D9ULS7"/>
<evidence type="ECO:0000256" key="2">
    <source>
        <dbReference type="ARBA" id="ARBA00023125"/>
    </source>
</evidence>